<dbReference type="AlphaFoldDB" id="A0A6A5C8I5"/>
<dbReference type="GeneID" id="68117731"/>
<organism evidence="1 2">
    <name type="scientific">Naegleria fowleri</name>
    <name type="common">Brain eating amoeba</name>
    <dbReference type="NCBI Taxonomy" id="5763"/>
    <lineage>
        <taxon>Eukaryota</taxon>
        <taxon>Discoba</taxon>
        <taxon>Heterolobosea</taxon>
        <taxon>Tetramitia</taxon>
        <taxon>Eutetramitia</taxon>
        <taxon>Vahlkampfiidae</taxon>
        <taxon>Naegleria</taxon>
    </lineage>
</organism>
<evidence type="ECO:0000313" key="2">
    <source>
        <dbReference type="Proteomes" id="UP000444721"/>
    </source>
</evidence>
<proteinExistence type="predicted"/>
<dbReference type="VEuPathDB" id="AmoebaDB:NfTy_012760"/>
<dbReference type="EMBL" id="VFQX01000006">
    <property type="protein sequence ID" value="KAF0983451.1"/>
    <property type="molecule type" value="Genomic_DNA"/>
</dbReference>
<dbReference type="RefSeq" id="XP_044568164.1">
    <property type="nucleotide sequence ID" value="XM_044700823.1"/>
</dbReference>
<gene>
    <name evidence="1" type="ORF">FDP41_010516</name>
</gene>
<dbReference type="OrthoDB" id="10582540at2759"/>
<dbReference type="Proteomes" id="UP000444721">
    <property type="component" value="Unassembled WGS sequence"/>
</dbReference>
<evidence type="ECO:0000313" key="1">
    <source>
        <dbReference type="EMBL" id="KAF0983451.1"/>
    </source>
</evidence>
<comment type="caution">
    <text evidence="1">The sequence shown here is derived from an EMBL/GenBank/DDBJ whole genome shotgun (WGS) entry which is preliminary data.</text>
</comment>
<dbReference type="VEuPathDB" id="AmoebaDB:NF0116260"/>
<name>A0A6A5C8I5_NAEFO</name>
<reference evidence="1 2" key="1">
    <citation type="journal article" date="2019" name="Sci. Rep.">
        <title>Nanopore sequencing improves the draft genome of the human pathogenic amoeba Naegleria fowleri.</title>
        <authorList>
            <person name="Liechti N."/>
            <person name="Schurch N."/>
            <person name="Bruggmann R."/>
            <person name="Wittwer M."/>
        </authorList>
    </citation>
    <scope>NUCLEOTIDE SEQUENCE [LARGE SCALE GENOMIC DNA]</scope>
    <source>
        <strain evidence="1 2">ATCC 30894</strain>
    </source>
</reference>
<accession>A0A6A5C8I5</accession>
<protein>
    <submittedName>
        <fullName evidence="1">Uncharacterized protein</fullName>
    </submittedName>
</protein>
<sequence>MSLMQNVVQYFSKSVIVSDQTKEGITSILRMWLHISNILSDIETGLPAIDELIDICFDDDEFSTLLEEFMDIIFQPSVISSNGLELIFSILRHKIPNLNCMELCQQLRKSIEIRNIFHLTDEVRRFSLPEFDVSLQQNANNISKLTTKARQQIAED</sequence>
<dbReference type="VEuPathDB" id="AmoebaDB:FDP41_010516"/>
<keyword evidence="2" id="KW-1185">Reference proteome</keyword>